<keyword evidence="1" id="KW-0472">Membrane</keyword>
<accession>A0A1A9X5H6</accession>
<organism evidence="2 3">
    <name type="scientific">Glossina brevipalpis</name>
    <dbReference type="NCBI Taxonomy" id="37001"/>
    <lineage>
        <taxon>Eukaryota</taxon>
        <taxon>Metazoa</taxon>
        <taxon>Ecdysozoa</taxon>
        <taxon>Arthropoda</taxon>
        <taxon>Hexapoda</taxon>
        <taxon>Insecta</taxon>
        <taxon>Pterygota</taxon>
        <taxon>Neoptera</taxon>
        <taxon>Endopterygota</taxon>
        <taxon>Diptera</taxon>
        <taxon>Brachycera</taxon>
        <taxon>Muscomorpha</taxon>
        <taxon>Hippoboscoidea</taxon>
        <taxon>Glossinidae</taxon>
        <taxon>Glossina</taxon>
    </lineage>
</organism>
<dbReference type="EnsemblMetazoa" id="GBRI044905-RA">
    <property type="protein sequence ID" value="GBRI044905-PA"/>
    <property type="gene ID" value="GBRI044905"/>
</dbReference>
<dbReference type="Proteomes" id="UP000091820">
    <property type="component" value="Unassembled WGS sequence"/>
</dbReference>
<evidence type="ECO:0000313" key="2">
    <source>
        <dbReference type="EnsemblMetazoa" id="GBRI044905-PA"/>
    </source>
</evidence>
<name>A0A1A9X5H6_9MUSC</name>
<reference evidence="2" key="2">
    <citation type="submission" date="2020-05" db="UniProtKB">
        <authorList>
            <consortium name="EnsemblMetazoa"/>
        </authorList>
    </citation>
    <scope>IDENTIFICATION</scope>
    <source>
        <strain evidence="2">IAEA</strain>
    </source>
</reference>
<dbReference type="VEuPathDB" id="VectorBase:GBRI044905"/>
<keyword evidence="3" id="KW-1185">Reference proteome</keyword>
<keyword evidence="1" id="KW-0812">Transmembrane</keyword>
<protein>
    <submittedName>
        <fullName evidence="2">Uncharacterized protein</fullName>
    </submittedName>
</protein>
<proteinExistence type="predicted"/>
<sequence length="237" mass="27752">MLSGNRNTKMKKLSIGLDLVRNQQILRIHEYFTLQNVVISIVIFLLQYHRIPVKVKFLVTCTAFLRCFVKTYGFAFKLTSSSISCYDFLVSIQPMVEIMIFFIVNITSYLKQWKQEFLAELKLGLTDTDYKEFEDDCKYDDCQGLNNYCNYSYRKPHVERASDDIINLKGAKYKKLHNSCILTLNWLASELLYHIRTHATLLHRNSEWQITQYEQRVNLQTALAPLSEVKVAALLKI</sequence>
<evidence type="ECO:0000256" key="1">
    <source>
        <dbReference type="SAM" id="Phobius"/>
    </source>
</evidence>
<dbReference type="AlphaFoldDB" id="A0A1A9X5H6"/>
<feature type="transmembrane region" description="Helical" evidence="1">
    <location>
        <begin position="31"/>
        <end position="51"/>
    </location>
</feature>
<keyword evidence="1" id="KW-1133">Transmembrane helix</keyword>
<evidence type="ECO:0000313" key="3">
    <source>
        <dbReference type="Proteomes" id="UP000091820"/>
    </source>
</evidence>
<reference evidence="3" key="1">
    <citation type="submission" date="2014-03" db="EMBL/GenBank/DDBJ databases">
        <authorList>
            <person name="Aksoy S."/>
            <person name="Warren W."/>
            <person name="Wilson R.K."/>
        </authorList>
    </citation>
    <scope>NUCLEOTIDE SEQUENCE [LARGE SCALE GENOMIC DNA]</scope>
    <source>
        <strain evidence="3">IAEA</strain>
    </source>
</reference>